<evidence type="ECO:0000256" key="1">
    <source>
        <dbReference type="ARBA" id="ARBA00022475"/>
    </source>
</evidence>
<keyword evidence="4 10" id="KW-0808">Transferase</keyword>
<feature type="binding site" evidence="10">
    <location>
        <position position="169"/>
    </location>
    <ligand>
        <name>UDP-N-acetyl-alpha-D-glucosamine</name>
        <dbReference type="ChEBI" id="CHEBI:57705"/>
    </ligand>
</feature>
<evidence type="ECO:0000259" key="12">
    <source>
        <dbReference type="Pfam" id="PF04101"/>
    </source>
</evidence>
<comment type="subcellular location">
    <subcellularLocation>
        <location evidence="10">Cell membrane</location>
        <topology evidence="10">Peripheral membrane protein</topology>
        <orientation evidence="10">Cytoplasmic side</orientation>
    </subcellularLocation>
</comment>
<keyword evidence="6 10" id="KW-0573">Peptidoglycan synthesis</keyword>
<comment type="similarity">
    <text evidence="10">Belongs to the glycosyltransferase 28 family. MurG subfamily.</text>
</comment>
<evidence type="ECO:0000256" key="7">
    <source>
        <dbReference type="ARBA" id="ARBA00023136"/>
    </source>
</evidence>
<dbReference type="CDD" id="cd03785">
    <property type="entry name" value="GT28_MurG"/>
    <property type="match status" value="1"/>
</dbReference>
<dbReference type="AlphaFoldDB" id="A0A1J5GGW3"/>
<evidence type="ECO:0000256" key="4">
    <source>
        <dbReference type="ARBA" id="ARBA00022679"/>
    </source>
</evidence>
<dbReference type="InterPro" id="IPR007235">
    <property type="entry name" value="Glyco_trans_28_C"/>
</dbReference>
<keyword evidence="1 10" id="KW-1003">Cell membrane</keyword>
<sequence length="377" mass="41654">MKILFTGGGSGGHFYPIIAVAEKLNKIIEREKIANVEFYYMATDPYNERILYDNKITFKPVIAGKMRAYFSVQNFFDLFKTAWGVTKAVFQIFIMYPDVIFGKGGFSSFPVLVSARIFRIPVVIHESDSVPGRVNAWAGKFAQKIAISYPDAAQYFPSGRTALTGNPIREEVLAPSGKDPFKVFGFDPNIPVLLVLGGSQGSQNINSQMETLAPRLVEKYQIIHQTGEVNINEVQKTVRGLLSGNPNESRYRIYAYMDSETMKLCAEAASLVVSRAGSAIFEIAAWGVPAIIIPIANHIGDHQRKNAFAYARAGGAVVIEESNLGPNILMSEIDSLMQDENKRKAMSESAKAFARTDAAEKIAEQIVAILMRHQVLK</sequence>
<evidence type="ECO:0000256" key="6">
    <source>
        <dbReference type="ARBA" id="ARBA00022984"/>
    </source>
</evidence>
<dbReference type="PANTHER" id="PTHR21015:SF22">
    <property type="entry name" value="GLYCOSYLTRANSFERASE"/>
    <property type="match status" value="1"/>
</dbReference>
<evidence type="ECO:0000256" key="3">
    <source>
        <dbReference type="ARBA" id="ARBA00022676"/>
    </source>
</evidence>
<evidence type="ECO:0000259" key="11">
    <source>
        <dbReference type="Pfam" id="PF03033"/>
    </source>
</evidence>
<reference evidence="13 14" key="1">
    <citation type="journal article" date="2016" name="Environ. Microbiol.">
        <title>Genomic resolution of a cold subsurface aquifer community provides metabolic insights for novel microbes adapted to high CO concentrations.</title>
        <authorList>
            <person name="Probst A.J."/>
            <person name="Castelle C.J."/>
            <person name="Singh A."/>
            <person name="Brown C.T."/>
            <person name="Anantharaman K."/>
            <person name="Sharon I."/>
            <person name="Hug L.A."/>
            <person name="Burstein D."/>
            <person name="Emerson J.B."/>
            <person name="Thomas B.C."/>
            <person name="Banfield J.F."/>
        </authorList>
    </citation>
    <scope>NUCLEOTIDE SEQUENCE [LARGE SCALE GENOMIC DNA]</scope>
    <source>
        <strain evidence="13">CG2_30_43_9</strain>
    </source>
</reference>
<dbReference type="GO" id="GO:0050511">
    <property type="term" value="F:undecaprenyldiphospho-muramoylpentapeptide beta-N-acetylglucosaminyltransferase activity"/>
    <property type="evidence" value="ECO:0007669"/>
    <property type="project" value="UniProtKB-UniRule"/>
</dbReference>
<dbReference type="GO" id="GO:0051301">
    <property type="term" value="P:cell division"/>
    <property type="evidence" value="ECO:0007669"/>
    <property type="project" value="UniProtKB-KW"/>
</dbReference>
<gene>
    <name evidence="10" type="primary">murG</name>
    <name evidence="13" type="ORF">AUK15_00620</name>
</gene>
<keyword evidence="3 10" id="KW-0328">Glycosyltransferase</keyword>
<feature type="domain" description="Glycosyl transferase family 28 C-terminal" evidence="12">
    <location>
        <begin position="192"/>
        <end position="361"/>
    </location>
</feature>
<evidence type="ECO:0000313" key="13">
    <source>
        <dbReference type="EMBL" id="OIP66320.1"/>
    </source>
</evidence>
<comment type="function">
    <text evidence="10">Cell wall formation. Catalyzes the transfer of a GlcNAc subunit on undecaprenyl-pyrophosphoryl-MurNAc-pentapeptide (lipid intermediate I) to form undecaprenyl-pyrophosphoryl-MurNAc-(pentapeptide)GlcNAc (lipid intermediate II).</text>
</comment>
<feature type="binding site" evidence="10">
    <location>
        <position position="199"/>
    </location>
    <ligand>
        <name>UDP-N-acetyl-alpha-D-glucosamine</name>
        <dbReference type="ChEBI" id="CHEBI:57705"/>
    </ligand>
</feature>
<dbReference type="GO" id="GO:0005886">
    <property type="term" value="C:plasma membrane"/>
    <property type="evidence" value="ECO:0007669"/>
    <property type="project" value="UniProtKB-SubCell"/>
</dbReference>
<dbReference type="InterPro" id="IPR004276">
    <property type="entry name" value="GlycoTrans_28_N"/>
</dbReference>
<dbReference type="GO" id="GO:0008360">
    <property type="term" value="P:regulation of cell shape"/>
    <property type="evidence" value="ECO:0007669"/>
    <property type="project" value="UniProtKB-KW"/>
</dbReference>
<evidence type="ECO:0000256" key="2">
    <source>
        <dbReference type="ARBA" id="ARBA00022618"/>
    </source>
</evidence>
<dbReference type="SUPFAM" id="SSF53756">
    <property type="entry name" value="UDP-Glycosyltransferase/glycogen phosphorylase"/>
    <property type="match status" value="1"/>
</dbReference>
<keyword evidence="8 10" id="KW-0131">Cell cycle</keyword>
<dbReference type="Pfam" id="PF04101">
    <property type="entry name" value="Glyco_tran_28_C"/>
    <property type="match status" value="1"/>
</dbReference>
<keyword evidence="9 10" id="KW-0961">Cell wall biogenesis/degradation</keyword>
<dbReference type="Pfam" id="PF03033">
    <property type="entry name" value="Glyco_transf_28"/>
    <property type="match status" value="1"/>
</dbReference>
<dbReference type="UniPathway" id="UPA00219"/>
<dbReference type="Gene3D" id="3.40.50.2000">
    <property type="entry name" value="Glycogen Phosphorylase B"/>
    <property type="match status" value="2"/>
</dbReference>
<keyword evidence="5 10" id="KW-0133">Cell shape</keyword>
<accession>A0A1J5GGW3</accession>
<comment type="caution">
    <text evidence="13">The sequence shown here is derived from an EMBL/GenBank/DDBJ whole genome shotgun (WGS) entry which is preliminary data.</text>
</comment>
<dbReference type="Proteomes" id="UP000182059">
    <property type="component" value="Unassembled WGS sequence"/>
</dbReference>
<dbReference type="GO" id="GO:0071555">
    <property type="term" value="P:cell wall organization"/>
    <property type="evidence" value="ECO:0007669"/>
    <property type="project" value="UniProtKB-KW"/>
</dbReference>
<dbReference type="EC" id="2.4.1.227" evidence="10"/>
<dbReference type="HAMAP" id="MF_00033">
    <property type="entry name" value="MurG"/>
    <property type="match status" value="1"/>
</dbReference>
<keyword evidence="2 10" id="KW-0132">Cell division</keyword>
<comment type="catalytic activity">
    <reaction evidence="10">
        <text>di-trans,octa-cis-undecaprenyl diphospho-N-acetyl-alpha-D-muramoyl-L-alanyl-D-glutamyl-meso-2,6-diaminopimeloyl-D-alanyl-D-alanine + UDP-N-acetyl-alpha-D-glucosamine = di-trans,octa-cis-undecaprenyl diphospho-[N-acetyl-alpha-D-glucosaminyl-(1-&gt;4)]-N-acetyl-alpha-D-muramoyl-L-alanyl-D-glutamyl-meso-2,6-diaminopimeloyl-D-alanyl-D-alanine + UDP + H(+)</text>
        <dbReference type="Rhea" id="RHEA:31227"/>
        <dbReference type="ChEBI" id="CHEBI:15378"/>
        <dbReference type="ChEBI" id="CHEBI:57705"/>
        <dbReference type="ChEBI" id="CHEBI:58223"/>
        <dbReference type="ChEBI" id="CHEBI:61387"/>
        <dbReference type="ChEBI" id="CHEBI:61388"/>
        <dbReference type="EC" id="2.4.1.227"/>
    </reaction>
</comment>
<evidence type="ECO:0000256" key="5">
    <source>
        <dbReference type="ARBA" id="ARBA00022960"/>
    </source>
</evidence>
<dbReference type="GO" id="GO:0005975">
    <property type="term" value="P:carbohydrate metabolic process"/>
    <property type="evidence" value="ECO:0007669"/>
    <property type="project" value="InterPro"/>
</dbReference>
<dbReference type="EMBL" id="MNYX01000014">
    <property type="protein sequence ID" value="OIP66320.1"/>
    <property type="molecule type" value="Genomic_DNA"/>
</dbReference>
<name>A0A1J5GGW3_9BACT</name>
<evidence type="ECO:0000256" key="8">
    <source>
        <dbReference type="ARBA" id="ARBA00023306"/>
    </source>
</evidence>
<keyword evidence="7 10" id="KW-0472">Membrane</keyword>
<dbReference type="InterPro" id="IPR006009">
    <property type="entry name" value="GlcNAc_MurG"/>
</dbReference>
<dbReference type="PANTHER" id="PTHR21015">
    <property type="entry name" value="UDP-N-ACETYLGLUCOSAMINE--N-ACETYLMURAMYL-(PENTAPEPTIDE) PYROPHOSPHORYL-UNDECAPRENOL N-ACETYLGLUCOSAMINE TRANSFERASE 1"/>
    <property type="match status" value="1"/>
</dbReference>
<dbReference type="GO" id="GO:0051991">
    <property type="term" value="F:UDP-N-acetyl-D-glucosamine:N-acetylmuramoyl-L-alanyl-D-glutamyl-meso-2,6-diaminopimelyl-D-alanyl-D-alanine-diphosphoundecaprenol 4-beta-N-acetylglucosaminlytransferase activity"/>
    <property type="evidence" value="ECO:0007669"/>
    <property type="project" value="RHEA"/>
</dbReference>
<evidence type="ECO:0000256" key="9">
    <source>
        <dbReference type="ARBA" id="ARBA00023316"/>
    </source>
</evidence>
<comment type="pathway">
    <text evidence="10">Cell wall biogenesis; peptidoglycan biosynthesis.</text>
</comment>
<evidence type="ECO:0000313" key="14">
    <source>
        <dbReference type="Proteomes" id="UP000182059"/>
    </source>
</evidence>
<feature type="binding site" evidence="10">
    <location>
        <position position="303"/>
    </location>
    <ligand>
        <name>UDP-N-acetyl-alpha-D-glucosamine</name>
        <dbReference type="ChEBI" id="CHEBI:57705"/>
    </ligand>
</feature>
<dbReference type="GO" id="GO:0009252">
    <property type="term" value="P:peptidoglycan biosynthetic process"/>
    <property type="evidence" value="ECO:0007669"/>
    <property type="project" value="UniProtKB-UniRule"/>
</dbReference>
<proteinExistence type="inferred from homology"/>
<protein>
    <recommendedName>
        <fullName evidence="10">UDP-N-acetylglucosamine--N-acetylmuramyl-(pentapeptide) pyrophosphoryl-undecaprenol N-acetylglucosamine transferase</fullName>
        <ecNumber evidence="10">2.4.1.227</ecNumber>
    </recommendedName>
    <alternativeName>
        <fullName evidence="10">Undecaprenyl-PP-MurNAc-pentapeptide-UDPGlcNAc GlcNAc transferase</fullName>
    </alternativeName>
</protein>
<feature type="binding site" evidence="10">
    <location>
        <begin position="10"/>
        <end position="12"/>
    </location>
    <ligand>
        <name>UDP-N-acetyl-alpha-D-glucosamine</name>
        <dbReference type="ChEBI" id="CHEBI:57705"/>
    </ligand>
</feature>
<evidence type="ECO:0000256" key="10">
    <source>
        <dbReference type="HAMAP-Rule" id="MF_00033"/>
    </source>
</evidence>
<feature type="domain" description="Glycosyltransferase family 28 N-terminal" evidence="11">
    <location>
        <begin position="3"/>
        <end position="147"/>
    </location>
</feature>
<comment type="caution">
    <text evidence="10">Lacks conserved residue(s) required for the propagation of feature annotation.</text>
</comment>
<organism evidence="13 14">
    <name type="scientific">Candidatus Nomurabacteria bacterium CG2_30_43_9</name>
    <dbReference type="NCBI Taxonomy" id="1805283"/>
    <lineage>
        <taxon>Bacteria</taxon>
        <taxon>Candidatus Nomuraibacteriota</taxon>
    </lineage>
</organism>